<dbReference type="Proteomes" id="UP001620626">
    <property type="component" value="Unassembled WGS sequence"/>
</dbReference>
<evidence type="ECO:0000313" key="2">
    <source>
        <dbReference type="EMBL" id="KAL3121564.1"/>
    </source>
</evidence>
<dbReference type="AlphaFoldDB" id="A0ABD2M273"/>
<evidence type="ECO:0000256" key="1">
    <source>
        <dbReference type="SAM" id="MobiDB-lite"/>
    </source>
</evidence>
<proteinExistence type="predicted"/>
<feature type="compositionally biased region" description="Basic and acidic residues" evidence="1">
    <location>
        <begin position="61"/>
        <end position="82"/>
    </location>
</feature>
<gene>
    <name evidence="2" type="ORF">niasHT_009041</name>
</gene>
<evidence type="ECO:0000313" key="3">
    <source>
        <dbReference type="Proteomes" id="UP001620626"/>
    </source>
</evidence>
<feature type="region of interest" description="Disordered" evidence="1">
    <location>
        <begin position="1"/>
        <end position="120"/>
    </location>
</feature>
<name>A0ABD2M273_9BILA</name>
<feature type="compositionally biased region" description="Basic and acidic residues" evidence="1">
    <location>
        <begin position="28"/>
        <end position="39"/>
    </location>
</feature>
<feature type="compositionally biased region" description="Basic and acidic residues" evidence="1">
    <location>
        <begin position="92"/>
        <end position="112"/>
    </location>
</feature>
<dbReference type="EMBL" id="JBICBT010000184">
    <property type="protein sequence ID" value="KAL3121564.1"/>
    <property type="molecule type" value="Genomic_DNA"/>
</dbReference>
<comment type="caution">
    <text evidence="2">The sequence shown here is derived from an EMBL/GenBank/DDBJ whole genome shotgun (WGS) entry which is preliminary data.</text>
</comment>
<sequence length="120" mass="12968">MRLPWEASANDAENEVNAEKGGGGNVPSEKRCGDDEGLGKKGRGQRTLHISSDDGTPTDGGKGEEKDPNGAGRRREGWLEKMRKCRAIAMETNDKKAGERQNDGERGGGGKRGEKKMKKD</sequence>
<accession>A0ABD2M273</accession>
<reference evidence="2 3" key="1">
    <citation type="submission" date="2024-10" db="EMBL/GenBank/DDBJ databases">
        <authorList>
            <person name="Kim D."/>
        </authorList>
    </citation>
    <scope>NUCLEOTIDE SEQUENCE [LARGE SCALE GENOMIC DNA]</scope>
    <source>
        <strain evidence="2">BH-2024</strain>
    </source>
</reference>
<keyword evidence="3" id="KW-1185">Reference proteome</keyword>
<organism evidence="2 3">
    <name type="scientific">Heterodera trifolii</name>
    <dbReference type="NCBI Taxonomy" id="157864"/>
    <lineage>
        <taxon>Eukaryota</taxon>
        <taxon>Metazoa</taxon>
        <taxon>Ecdysozoa</taxon>
        <taxon>Nematoda</taxon>
        <taxon>Chromadorea</taxon>
        <taxon>Rhabditida</taxon>
        <taxon>Tylenchina</taxon>
        <taxon>Tylenchomorpha</taxon>
        <taxon>Tylenchoidea</taxon>
        <taxon>Heteroderidae</taxon>
        <taxon>Heteroderinae</taxon>
        <taxon>Heterodera</taxon>
    </lineage>
</organism>
<protein>
    <submittedName>
        <fullName evidence="2">Uncharacterized protein</fullName>
    </submittedName>
</protein>